<feature type="domain" description="Aromatic amino acid beta-eliminating lyase/threonine aldolase" evidence="6">
    <location>
        <begin position="6"/>
        <end position="288"/>
    </location>
</feature>
<gene>
    <name evidence="7" type="ORF">LIP_1174</name>
</gene>
<dbReference type="OrthoDB" id="9774495at2"/>
<dbReference type="GO" id="GO:0006545">
    <property type="term" value="P:glycine biosynthetic process"/>
    <property type="evidence" value="ECO:0007669"/>
    <property type="project" value="TreeGrafter"/>
</dbReference>
<dbReference type="PIRSF" id="PIRSF017617">
    <property type="entry name" value="Thr_aldolase"/>
    <property type="match status" value="1"/>
</dbReference>
<name>A0A0K2SIS6_LIMPI</name>
<dbReference type="GO" id="GO:0005829">
    <property type="term" value="C:cytosol"/>
    <property type="evidence" value="ECO:0007669"/>
    <property type="project" value="TreeGrafter"/>
</dbReference>
<organism evidence="7 8">
    <name type="scientific">Limnochorda pilosa</name>
    <dbReference type="NCBI Taxonomy" id="1555112"/>
    <lineage>
        <taxon>Bacteria</taxon>
        <taxon>Bacillati</taxon>
        <taxon>Bacillota</taxon>
        <taxon>Limnochordia</taxon>
        <taxon>Limnochordales</taxon>
        <taxon>Limnochordaceae</taxon>
        <taxon>Limnochorda</taxon>
    </lineage>
</organism>
<reference evidence="8" key="2">
    <citation type="journal article" date="2016" name="Int. J. Syst. Evol. Microbiol.">
        <title>Complete genome sequence and cell structure of Limnochorda pilosa, a Gram-negative spore-former within the phylum Firmicutes.</title>
        <authorList>
            <person name="Watanabe M."/>
            <person name="Kojima H."/>
            <person name="Fukui M."/>
        </authorList>
    </citation>
    <scope>NUCLEOTIDE SEQUENCE [LARGE SCALE GENOMIC DNA]</scope>
    <source>
        <strain evidence="8">HC45</strain>
    </source>
</reference>
<dbReference type="InterPro" id="IPR023603">
    <property type="entry name" value="Low_specificity_L-TA-like"/>
</dbReference>
<dbReference type="Pfam" id="PF01212">
    <property type="entry name" value="Beta_elim_lyase"/>
    <property type="match status" value="1"/>
</dbReference>
<evidence type="ECO:0000313" key="8">
    <source>
        <dbReference type="Proteomes" id="UP000065807"/>
    </source>
</evidence>
<feature type="modified residue" description="N6-(pyridoxal phosphate)lysine" evidence="5">
    <location>
        <position position="202"/>
    </location>
</feature>
<accession>A0A0K2SIS6</accession>
<reference evidence="8" key="1">
    <citation type="submission" date="2015-07" db="EMBL/GenBank/DDBJ databases">
        <title>Complete genome sequence and phylogenetic analysis of Limnochorda pilosa.</title>
        <authorList>
            <person name="Watanabe M."/>
            <person name="Kojima H."/>
            <person name="Fukui M."/>
        </authorList>
    </citation>
    <scope>NUCLEOTIDE SEQUENCE [LARGE SCALE GENOMIC DNA]</scope>
    <source>
        <strain evidence="8">HC45</strain>
    </source>
</reference>
<dbReference type="FunFam" id="3.40.640.10:FF:000030">
    <property type="entry name" value="Low-specificity L-threonine aldolase"/>
    <property type="match status" value="1"/>
</dbReference>
<comment type="cofactor">
    <cofactor evidence="1">
        <name>pyridoxal 5'-phosphate</name>
        <dbReference type="ChEBI" id="CHEBI:597326"/>
    </cofactor>
</comment>
<dbReference type="InterPro" id="IPR015421">
    <property type="entry name" value="PyrdxlP-dep_Trfase_major"/>
</dbReference>
<dbReference type="KEGG" id="lpil:LIP_1174"/>
<dbReference type="AlphaFoldDB" id="A0A0K2SIS6"/>
<evidence type="ECO:0000256" key="3">
    <source>
        <dbReference type="ARBA" id="ARBA00022898"/>
    </source>
</evidence>
<dbReference type="Gene3D" id="3.40.640.10">
    <property type="entry name" value="Type I PLP-dependent aspartate aminotransferase-like (Major domain)"/>
    <property type="match status" value="1"/>
</dbReference>
<comment type="similarity">
    <text evidence="2">Belongs to the threonine aldolase family.</text>
</comment>
<keyword evidence="8" id="KW-1185">Reference proteome</keyword>
<dbReference type="Gene3D" id="3.90.1150.10">
    <property type="entry name" value="Aspartate Aminotransferase, domain 1"/>
    <property type="match status" value="1"/>
</dbReference>
<evidence type="ECO:0000256" key="1">
    <source>
        <dbReference type="ARBA" id="ARBA00001933"/>
    </source>
</evidence>
<evidence type="ECO:0000256" key="2">
    <source>
        <dbReference type="ARBA" id="ARBA00006966"/>
    </source>
</evidence>
<dbReference type="GO" id="GO:0008732">
    <property type="term" value="F:L-allo-threonine aldolase activity"/>
    <property type="evidence" value="ECO:0007669"/>
    <property type="project" value="TreeGrafter"/>
</dbReference>
<dbReference type="SUPFAM" id="SSF53383">
    <property type="entry name" value="PLP-dependent transferases"/>
    <property type="match status" value="1"/>
</dbReference>
<proteinExistence type="inferred from homology"/>
<dbReference type="STRING" id="1555112.LIP_1174"/>
<keyword evidence="3" id="KW-0663">Pyridoxal phosphate</keyword>
<dbReference type="InterPro" id="IPR015422">
    <property type="entry name" value="PyrdxlP-dep_Trfase_small"/>
</dbReference>
<dbReference type="PATRIC" id="fig|1555112.3.peg.1222"/>
<keyword evidence="4" id="KW-0456">Lyase</keyword>
<dbReference type="PANTHER" id="PTHR48097">
    <property type="entry name" value="L-THREONINE ALDOLASE-RELATED"/>
    <property type="match status" value="1"/>
</dbReference>
<dbReference type="PANTHER" id="PTHR48097:SF9">
    <property type="entry name" value="L-THREONINE ALDOLASE"/>
    <property type="match status" value="1"/>
</dbReference>
<dbReference type="NCBIfam" id="NF041359">
    <property type="entry name" value="GntG_guanitoxin"/>
    <property type="match status" value="1"/>
</dbReference>
<dbReference type="InterPro" id="IPR015424">
    <property type="entry name" value="PyrdxlP-dep_Trfase"/>
</dbReference>
<evidence type="ECO:0000259" key="6">
    <source>
        <dbReference type="Pfam" id="PF01212"/>
    </source>
</evidence>
<dbReference type="InterPro" id="IPR001597">
    <property type="entry name" value="ArAA_b-elim_lyase/Thr_aldolase"/>
</dbReference>
<dbReference type="CDD" id="cd06502">
    <property type="entry name" value="TA_like"/>
    <property type="match status" value="1"/>
</dbReference>
<evidence type="ECO:0000256" key="4">
    <source>
        <dbReference type="ARBA" id="ARBA00023239"/>
    </source>
</evidence>
<dbReference type="GO" id="GO:0006567">
    <property type="term" value="P:L-threonine catabolic process"/>
    <property type="evidence" value="ECO:0007669"/>
    <property type="project" value="TreeGrafter"/>
</dbReference>
<protein>
    <submittedName>
        <fullName evidence="7">Threonine aldolase</fullName>
    </submittedName>
</protein>
<dbReference type="RefSeq" id="WP_068135352.1">
    <property type="nucleotide sequence ID" value="NZ_AP014924.1"/>
</dbReference>
<dbReference type="EMBL" id="AP014924">
    <property type="protein sequence ID" value="BAS27031.1"/>
    <property type="molecule type" value="Genomic_DNA"/>
</dbReference>
<sequence>MSPWIDLRSDTVTQPTSAMREAMARAEVGDDVYGEDPTVNRLEAEAARRMGKEAGLFCASGTMANLLGVLSQTQPGDELICEAEAHVYYYEVAGMSRIGGVIPRTLPGERGRLLPEQVERALRAPDIHFPPTRLLCLENTHNRGGGSTYGVEETERLARVAHDHGLKVHLDGARIFNAALARGVEAARLAAPADTVMFCLSKGLSAPVGSVLCGPEETIRRARKLRKLVGGGMRQAGVLAAAGLVALEQMVDRLAEDHARAWRLAQALAGTPGVELDPETVETNIVSFEVTCCPEKAFLAALRDEGVLAGSPGPGRVRMVLHRHIGDAELEAAVGAVRRVTARPGAA</sequence>
<evidence type="ECO:0000313" key="7">
    <source>
        <dbReference type="EMBL" id="BAS27031.1"/>
    </source>
</evidence>
<dbReference type="Proteomes" id="UP000065807">
    <property type="component" value="Chromosome"/>
</dbReference>
<evidence type="ECO:0000256" key="5">
    <source>
        <dbReference type="PIRSR" id="PIRSR017617-1"/>
    </source>
</evidence>